<dbReference type="InterPro" id="IPR037396">
    <property type="entry name" value="FMN_HAD"/>
</dbReference>
<dbReference type="GO" id="GO:0001561">
    <property type="term" value="P:fatty acid alpha-oxidation"/>
    <property type="evidence" value="ECO:0007669"/>
    <property type="project" value="TreeGrafter"/>
</dbReference>
<dbReference type="EMBL" id="CP026256">
    <property type="protein sequence ID" value="AWP13547.1"/>
    <property type="molecule type" value="Genomic_DNA"/>
</dbReference>
<dbReference type="SUPFAM" id="SSF51395">
    <property type="entry name" value="FMN-linked oxidoreductases"/>
    <property type="match status" value="1"/>
</dbReference>
<dbReference type="EC" id="1.1.3.15" evidence="2"/>
<dbReference type="FunFam" id="3.20.20.70:FF:000056">
    <property type="entry name" value="hydroxyacid oxidase 2"/>
    <property type="match status" value="1"/>
</dbReference>
<proteinExistence type="inferred from homology"/>
<dbReference type="GO" id="GO:0005782">
    <property type="term" value="C:peroxisomal matrix"/>
    <property type="evidence" value="ECO:0007669"/>
    <property type="project" value="TreeGrafter"/>
</dbReference>
<evidence type="ECO:0000256" key="3">
    <source>
        <dbReference type="ARBA" id="ARBA00023002"/>
    </source>
</evidence>
<comment type="cofactor">
    <cofactor evidence="1">
        <name>FMN</name>
        <dbReference type="ChEBI" id="CHEBI:58210"/>
    </cofactor>
</comment>
<evidence type="ECO:0000256" key="6">
    <source>
        <dbReference type="ARBA" id="ARBA00029327"/>
    </source>
</evidence>
<dbReference type="Pfam" id="PF01070">
    <property type="entry name" value="FMN_dh"/>
    <property type="match status" value="1"/>
</dbReference>
<dbReference type="InterPro" id="IPR012133">
    <property type="entry name" value="Alpha-hydoxy_acid_DH_FMN"/>
</dbReference>
<dbReference type="PANTHER" id="PTHR10578">
    <property type="entry name" value="S -2-HYDROXY-ACID OXIDASE-RELATED"/>
    <property type="match status" value="1"/>
</dbReference>
<dbReference type="InterPro" id="IPR000262">
    <property type="entry name" value="FMN-dep_DH"/>
</dbReference>
<evidence type="ECO:0000313" key="9">
    <source>
        <dbReference type="Proteomes" id="UP000246464"/>
    </source>
</evidence>
<evidence type="ECO:0000256" key="2">
    <source>
        <dbReference type="ARBA" id="ARBA00013087"/>
    </source>
</evidence>
<evidence type="ECO:0000259" key="7">
    <source>
        <dbReference type="PROSITE" id="PS51349"/>
    </source>
</evidence>
<organism evidence="8 9">
    <name type="scientific">Scophthalmus maximus</name>
    <name type="common">Turbot</name>
    <name type="synonym">Psetta maxima</name>
    <dbReference type="NCBI Taxonomy" id="52904"/>
    <lineage>
        <taxon>Eukaryota</taxon>
        <taxon>Metazoa</taxon>
        <taxon>Chordata</taxon>
        <taxon>Craniata</taxon>
        <taxon>Vertebrata</taxon>
        <taxon>Euteleostomi</taxon>
        <taxon>Actinopterygii</taxon>
        <taxon>Neopterygii</taxon>
        <taxon>Teleostei</taxon>
        <taxon>Neoteleostei</taxon>
        <taxon>Acanthomorphata</taxon>
        <taxon>Carangaria</taxon>
        <taxon>Pleuronectiformes</taxon>
        <taxon>Pleuronectoidei</taxon>
        <taxon>Scophthalmidae</taxon>
        <taxon>Scophthalmus</taxon>
    </lineage>
</organism>
<dbReference type="STRING" id="52904.ENSSMAP00000013421"/>
<dbReference type="GO" id="GO:0003973">
    <property type="term" value="F:(S)-2-hydroxy-acid oxidase activity"/>
    <property type="evidence" value="ECO:0007669"/>
    <property type="project" value="UniProtKB-EC"/>
</dbReference>
<dbReference type="Gene3D" id="3.20.20.70">
    <property type="entry name" value="Aldolase class I"/>
    <property type="match status" value="1"/>
</dbReference>
<dbReference type="PROSITE" id="PS00557">
    <property type="entry name" value="FMN_HYDROXY_ACID_DH_1"/>
    <property type="match status" value="1"/>
</dbReference>
<evidence type="ECO:0000256" key="1">
    <source>
        <dbReference type="ARBA" id="ARBA00001917"/>
    </source>
</evidence>
<comment type="catalytic activity">
    <reaction evidence="5">
        <text>a (2S)-2-hydroxycarboxylate + O2 = a 2-oxocarboxylate + H2O2</text>
        <dbReference type="Rhea" id="RHEA:16789"/>
        <dbReference type="ChEBI" id="CHEBI:15379"/>
        <dbReference type="ChEBI" id="CHEBI:16240"/>
        <dbReference type="ChEBI" id="CHEBI:35179"/>
        <dbReference type="ChEBI" id="CHEBI:58123"/>
        <dbReference type="EC" id="1.1.3.15"/>
    </reaction>
    <physiologicalReaction direction="left-to-right" evidence="5">
        <dbReference type="Rhea" id="RHEA:16790"/>
    </physiologicalReaction>
</comment>
<protein>
    <recommendedName>
        <fullName evidence="2">(S)-2-hydroxy-acid oxidase</fullName>
        <ecNumber evidence="2">1.1.3.15</ecNumber>
    </recommendedName>
</protein>
<evidence type="ECO:0000313" key="8">
    <source>
        <dbReference type="EMBL" id="AWP13547.1"/>
    </source>
</evidence>
<evidence type="ECO:0000256" key="5">
    <source>
        <dbReference type="ARBA" id="ARBA00029325"/>
    </source>
</evidence>
<dbReference type="AlphaFoldDB" id="A0A2U9CAB1"/>
<feature type="domain" description="FMN hydroxy acid dehydrogenase" evidence="7">
    <location>
        <begin position="73"/>
        <end position="431"/>
    </location>
</feature>
<dbReference type="InterPro" id="IPR008259">
    <property type="entry name" value="FMN_hydac_DH_AS"/>
</dbReference>
<accession>A0A2U9CAB1</accession>
<dbReference type="InterPro" id="IPR013785">
    <property type="entry name" value="Aldolase_TIM"/>
</dbReference>
<comment type="catalytic activity">
    <reaction evidence="6">
        <text>2-hydroxyoctanoate + O2 = 2-oxooctanoate + H2O2</text>
        <dbReference type="Rhea" id="RHEA:67940"/>
        <dbReference type="ChEBI" id="CHEBI:15379"/>
        <dbReference type="ChEBI" id="CHEBI:16240"/>
        <dbReference type="ChEBI" id="CHEBI:133514"/>
        <dbReference type="ChEBI" id="CHEBI:176689"/>
    </reaction>
    <physiologicalReaction direction="left-to-right" evidence="6">
        <dbReference type="Rhea" id="RHEA:67941"/>
    </physiologicalReaction>
</comment>
<dbReference type="Proteomes" id="UP000246464">
    <property type="component" value="Chromosome 14"/>
</dbReference>
<dbReference type="PROSITE" id="PS51349">
    <property type="entry name" value="FMN_HYDROXY_ACID_DH_2"/>
    <property type="match status" value="1"/>
</dbReference>
<name>A0A2U9CAB1_SCOMX</name>
<dbReference type="GO" id="GO:0010181">
    <property type="term" value="F:FMN binding"/>
    <property type="evidence" value="ECO:0007669"/>
    <property type="project" value="InterPro"/>
</dbReference>
<keyword evidence="9" id="KW-1185">Reference proteome</keyword>
<comment type="similarity">
    <text evidence="4">Belongs to the FMN-dependent alpha-hydroxy acid dehydrogenase family.</text>
</comment>
<dbReference type="PANTHER" id="PTHR10578:SF149">
    <property type="entry name" value="2-HYDROXYACID OXIDASE 2"/>
    <property type="match status" value="1"/>
</dbReference>
<reference evidence="8 9" key="1">
    <citation type="submission" date="2017-12" db="EMBL/GenBank/DDBJ databases">
        <title>Integrating genomic resources of turbot (Scophthalmus maximus) in depth evaluation of genetic and physical mapping variation across individuals.</title>
        <authorList>
            <person name="Martinez P."/>
        </authorList>
    </citation>
    <scope>NUCLEOTIDE SEQUENCE [LARGE SCALE GENOMIC DNA]</scope>
</reference>
<gene>
    <name evidence="8" type="ORF">SMAX5B_001152</name>
</gene>
<sequence length="431" mass="47726">MDSRQLGPRLQGQTKRLRGSCDPQSVAVFSLIINLGKTEVEELGASPGHDNTLTIQHTCAAARWAAARGGRAPAGMWKRFSTQLNVQHIQKRRPRSQIQLCAGADECCTRDDNLLAYKRIRLRPRILRDVSVSDTRTTVQGMEISFPVGIAPTAFHCLAWHEGEVATARATEALNTCYITSTYSTCSVEEIVAAAPNGYRWFQLYVYRDRKLSEQIVHRVESLGYKALVLTVDVPYTGKRRNDIRNQFKLPPHLKVKNFDGVFQETAGPEEYGIPANTLDPSISWKDVYWLQSITRLPIIIKGILTKEDSELAVEHGVQGIIVSNHGGRQLDGGPASIDALSEIVDTVQGRIEVYVDGGIRTGSDVLKALALGAKCVFIGRPAVWGLAYKGEEGVREVLQILNDEFRLSMALSGCRNVAEINRNLIQFAKL</sequence>
<dbReference type="CDD" id="cd02809">
    <property type="entry name" value="alpha_hydroxyacid_oxid_FMN"/>
    <property type="match status" value="1"/>
</dbReference>
<keyword evidence="3" id="KW-0560">Oxidoreductase</keyword>
<evidence type="ECO:0000256" key="4">
    <source>
        <dbReference type="ARBA" id="ARBA00024042"/>
    </source>
</evidence>